<dbReference type="OrthoDB" id="9866293at2"/>
<dbReference type="RefSeq" id="WP_146919075.1">
    <property type="nucleotide sequence ID" value="NZ_CP042430.1"/>
</dbReference>
<dbReference type="Proteomes" id="UP000321805">
    <property type="component" value="Chromosome"/>
</dbReference>
<evidence type="ECO:0000313" key="1">
    <source>
        <dbReference type="EMBL" id="QEC47993.1"/>
    </source>
</evidence>
<accession>A0A5B8U4K6</accession>
<dbReference type="EMBL" id="CP042430">
    <property type="protein sequence ID" value="QEC47993.1"/>
    <property type="molecule type" value="Genomic_DNA"/>
</dbReference>
<gene>
    <name evidence="1" type="ORF">FSW04_10715</name>
</gene>
<sequence>MTVACGRYAAAFALDDPDVLVDAALCCPLCLGADTRIDVRHTNLTPNGRGTCPACDATWSVTLDPQQLLRLALDPPAATRVTFSGRLPLLPPHPEDDE</sequence>
<proteinExistence type="predicted"/>
<organism evidence="1 2">
    <name type="scientific">Baekduia soli</name>
    <dbReference type="NCBI Taxonomy" id="496014"/>
    <lineage>
        <taxon>Bacteria</taxon>
        <taxon>Bacillati</taxon>
        <taxon>Actinomycetota</taxon>
        <taxon>Thermoleophilia</taxon>
        <taxon>Solirubrobacterales</taxon>
        <taxon>Baekduiaceae</taxon>
        <taxon>Baekduia</taxon>
    </lineage>
</organism>
<name>A0A5B8U4K6_9ACTN</name>
<dbReference type="KEGG" id="bsol:FSW04_10715"/>
<keyword evidence="2" id="KW-1185">Reference proteome</keyword>
<evidence type="ECO:0000313" key="2">
    <source>
        <dbReference type="Proteomes" id="UP000321805"/>
    </source>
</evidence>
<protein>
    <submittedName>
        <fullName evidence="1">Uncharacterized protein</fullName>
    </submittedName>
</protein>
<reference evidence="1 2" key="1">
    <citation type="journal article" date="2018" name="J. Microbiol.">
        <title>Baekduia soli gen. nov., sp. nov., a novel bacterium isolated from the soil of Baekdu Mountain and proposal of a novel family name, Baekduiaceae fam. nov.</title>
        <authorList>
            <person name="An D.S."/>
            <person name="Siddiqi M.Z."/>
            <person name="Kim K.H."/>
            <person name="Yu H.S."/>
            <person name="Im W.T."/>
        </authorList>
    </citation>
    <scope>NUCLEOTIDE SEQUENCE [LARGE SCALE GENOMIC DNA]</scope>
    <source>
        <strain evidence="1 2">BR7-21</strain>
    </source>
</reference>
<dbReference type="AlphaFoldDB" id="A0A5B8U4K6"/>